<keyword evidence="3" id="KW-1185">Reference proteome</keyword>
<evidence type="ECO:0000313" key="2">
    <source>
        <dbReference type="EMBL" id="CDW84541.1"/>
    </source>
</evidence>
<protein>
    <submittedName>
        <fullName evidence="2">Uncharacterized protein</fullName>
    </submittedName>
</protein>
<sequence length="512" mass="58774">MIAPKGVLVHQLAKAQKPQFSHFNIQFDKQLCQSMAFDQPVTDDQMRVFAGQKDDESMNNDDNPQVSRSPMIQDSIIQVNNDLSKLTPSKRSANSSVKSKKPSESQVINKSKPKIMGGNVGYQPKILAQVINSSGSSSVSKQMEMLNQQMDIPLIDEHIGQADESESSIRLYNQDNAVINQSQYTNNNKQYQNETQNNNNNSISNDTQRLKKIEIIKKLYEIKKCVQIKRLMAQKESLYHSDISEVDAACKVILEYGRLFIFQNMRKACDFDKLSQEQLLKLKLDEKIKEYNNYYLNDKDFIMNTNSNSYSVDQQKQARVLEKLILSSINVQVQQQGGKDQQKKMLLEQHMVAEDLFQKKIDNPEFTPVKDIDDKFKRYTYERGNRLNKINHMNLSTPATNKSKRATTSINANKPNMISLGKRAMKDSALQEKLQESSIQLKRQKMKQHMNLSKLENRKGNQGPQLTINRTNKQGLTIVNKRLINTDVNFTEENVNGRSQQSDSECQMIELD</sequence>
<feature type="region of interest" description="Disordered" evidence="1">
    <location>
        <begin position="86"/>
        <end position="115"/>
    </location>
</feature>
<gene>
    <name evidence="2" type="primary">Contig14260.g15185</name>
    <name evidence="2" type="ORF">STYLEM_13605</name>
</gene>
<reference evidence="2 3" key="1">
    <citation type="submission" date="2014-06" db="EMBL/GenBank/DDBJ databases">
        <authorList>
            <person name="Swart Estienne"/>
        </authorList>
    </citation>
    <scope>NUCLEOTIDE SEQUENCE [LARGE SCALE GENOMIC DNA]</scope>
    <source>
        <strain evidence="2 3">130c</strain>
    </source>
</reference>
<dbReference type="InParanoid" id="A0A078ARD2"/>
<accession>A0A078ARD2</accession>
<feature type="region of interest" description="Disordered" evidence="1">
    <location>
        <begin position="51"/>
        <end position="70"/>
    </location>
</feature>
<organism evidence="2 3">
    <name type="scientific">Stylonychia lemnae</name>
    <name type="common">Ciliate</name>
    <dbReference type="NCBI Taxonomy" id="5949"/>
    <lineage>
        <taxon>Eukaryota</taxon>
        <taxon>Sar</taxon>
        <taxon>Alveolata</taxon>
        <taxon>Ciliophora</taxon>
        <taxon>Intramacronucleata</taxon>
        <taxon>Spirotrichea</taxon>
        <taxon>Stichotrichia</taxon>
        <taxon>Sporadotrichida</taxon>
        <taxon>Oxytrichidae</taxon>
        <taxon>Stylonychinae</taxon>
        <taxon>Stylonychia</taxon>
    </lineage>
</organism>
<feature type="compositionally biased region" description="Polar residues" evidence="1">
    <location>
        <begin position="86"/>
        <end position="97"/>
    </location>
</feature>
<evidence type="ECO:0000313" key="3">
    <source>
        <dbReference type="Proteomes" id="UP000039865"/>
    </source>
</evidence>
<dbReference type="EMBL" id="CCKQ01012909">
    <property type="protein sequence ID" value="CDW84541.1"/>
    <property type="molecule type" value="Genomic_DNA"/>
</dbReference>
<feature type="compositionally biased region" description="Polar residues" evidence="1">
    <location>
        <begin position="60"/>
        <end position="70"/>
    </location>
</feature>
<proteinExistence type="predicted"/>
<name>A0A078ARD2_STYLE</name>
<dbReference type="Proteomes" id="UP000039865">
    <property type="component" value="Unassembled WGS sequence"/>
</dbReference>
<dbReference type="AlphaFoldDB" id="A0A078ARD2"/>
<evidence type="ECO:0000256" key="1">
    <source>
        <dbReference type="SAM" id="MobiDB-lite"/>
    </source>
</evidence>